<accession>A0A8J6EL77</accession>
<comment type="caution">
    <text evidence="1">The sequence shown here is derived from an EMBL/GenBank/DDBJ whole genome shotgun (WGS) entry which is preliminary data.</text>
</comment>
<protein>
    <submittedName>
        <fullName evidence="1">Uncharacterized protein</fullName>
    </submittedName>
</protein>
<reference evidence="1" key="1">
    <citation type="thesis" date="2020" institute="ProQuest LLC" country="789 East Eisenhower Parkway, Ann Arbor, MI, USA">
        <title>Comparative Genomics and Chromosome Evolution.</title>
        <authorList>
            <person name="Mudd A.B."/>
        </authorList>
    </citation>
    <scope>NUCLEOTIDE SEQUENCE</scope>
    <source>
        <strain evidence="1">HN-11 Male</strain>
        <tissue evidence="1">Kidney and liver</tissue>
    </source>
</reference>
<dbReference type="EMBL" id="WNTK01000198">
    <property type="protein sequence ID" value="KAG9470970.1"/>
    <property type="molecule type" value="Genomic_DNA"/>
</dbReference>
<evidence type="ECO:0000313" key="2">
    <source>
        <dbReference type="Proteomes" id="UP000770717"/>
    </source>
</evidence>
<name>A0A8J6EL77_ELECQ</name>
<proteinExistence type="predicted"/>
<organism evidence="1 2">
    <name type="scientific">Eleutherodactylus coqui</name>
    <name type="common">Puerto Rican coqui</name>
    <dbReference type="NCBI Taxonomy" id="57060"/>
    <lineage>
        <taxon>Eukaryota</taxon>
        <taxon>Metazoa</taxon>
        <taxon>Chordata</taxon>
        <taxon>Craniata</taxon>
        <taxon>Vertebrata</taxon>
        <taxon>Euteleostomi</taxon>
        <taxon>Amphibia</taxon>
        <taxon>Batrachia</taxon>
        <taxon>Anura</taxon>
        <taxon>Neobatrachia</taxon>
        <taxon>Hyloidea</taxon>
        <taxon>Eleutherodactylidae</taxon>
        <taxon>Eleutherodactylinae</taxon>
        <taxon>Eleutherodactylus</taxon>
        <taxon>Eleutherodactylus</taxon>
    </lineage>
</organism>
<sequence length="73" mass="7991">MAIILHNMNLSTTTYQTLCKFISLYTIRLYALNKNQISPNSSCVEDSIPSGAAVYTSDSRSPGQVTIRHLPSG</sequence>
<dbReference type="Proteomes" id="UP000770717">
    <property type="component" value="Unassembled WGS sequence"/>
</dbReference>
<dbReference type="AlphaFoldDB" id="A0A8J6EL77"/>
<gene>
    <name evidence="1" type="ORF">GDO78_016195</name>
</gene>
<evidence type="ECO:0000313" key="1">
    <source>
        <dbReference type="EMBL" id="KAG9470970.1"/>
    </source>
</evidence>
<keyword evidence="2" id="KW-1185">Reference proteome</keyword>